<name>A0A9P6NLI8_9BASI</name>
<dbReference type="InterPro" id="IPR001394">
    <property type="entry name" value="Peptidase_C19_UCH"/>
</dbReference>
<proteinExistence type="predicted"/>
<protein>
    <recommendedName>
        <fullName evidence="1">USP domain-containing protein</fullName>
    </recommendedName>
</protein>
<dbReference type="Proteomes" id="UP000886653">
    <property type="component" value="Unassembled WGS sequence"/>
</dbReference>
<comment type="caution">
    <text evidence="2">The sequence shown here is derived from an EMBL/GenBank/DDBJ whole genome shotgun (WGS) entry which is preliminary data.</text>
</comment>
<dbReference type="InterPro" id="IPR038765">
    <property type="entry name" value="Papain-like_cys_pep_sf"/>
</dbReference>
<accession>A0A9P6NLI8</accession>
<feature type="domain" description="USP" evidence="1">
    <location>
        <begin position="56"/>
        <end position="263"/>
    </location>
</feature>
<evidence type="ECO:0000259" key="1">
    <source>
        <dbReference type="PROSITE" id="PS50235"/>
    </source>
</evidence>
<keyword evidence="3" id="KW-1185">Reference proteome</keyword>
<evidence type="ECO:0000313" key="2">
    <source>
        <dbReference type="EMBL" id="KAG0146372.1"/>
    </source>
</evidence>
<dbReference type="GO" id="GO:0016579">
    <property type="term" value="P:protein deubiquitination"/>
    <property type="evidence" value="ECO:0007669"/>
    <property type="project" value="InterPro"/>
</dbReference>
<dbReference type="AlphaFoldDB" id="A0A9P6NLI8"/>
<sequence length="263" mass="29652">MRVLATPVSGICIYRGQRLDLKCEFSSRHNQRFTLDRNPHGDLEEEWCPSKNFNYPGLANTSANLCFLNAVLQSLASINELTNYLLRIRKRWDHQIDKIPIVCAVQELLEALNTPQARPTVLRPTGVIQALANSNDISSSIFDSSDQQDAQEFFALLMDAIDLEIKSRESDHLIHIPTGLAVLLSAEQKEARLRFKNTALRNPMQSLMAHRIACATCGFSSVIRHQTADHFSFNVPSAVCPVFLFYFMSLCGCLSTRRLPSRI</sequence>
<dbReference type="Pfam" id="PF00443">
    <property type="entry name" value="UCH"/>
    <property type="match status" value="1"/>
</dbReference>
<dbReference type="InterPro" id="IPR028889">
    <property type="entry name" value="USP"/>
</dbReference>
<dbReference type="PANTHER" id="PTHR21646:SF86">
    <property type="entry name" value="UBIQUITIN CARBOXYL-TERMINAL HYDROLASE"/>
    <property type="match status" value="1"/>
</dbReference>
<dbReference type="OrthoDB" id="2020758at2759"/>
<evidence type="ECO:0000313" key="3">
    <source>
        <dbReference type="Proteomes" id="UP000886653"/>
    </source>
</evidence>
<organism evidence="2 3">
    <name type="scientific">Cronartium quercuum f. sp. fusiforme G11</name>
    <dbReference type="NCBI Taxonomy" id="708437"/>
    <lineage>
        <taxon>Eukaryota</taxon>
        <taxon>Fungi</taxon>
        <taxon>Dikarya</taxon>
        <taxon>Basidiomycota</taxon>
        <taxon>Pucciniomycotina</taxon>
        <taxon>Pucciniomycetes</taxon>
        <taxon>Pucciniales</taxon>
        <taxon>Coleosporiaceae</taxon>
        <taxon>Cronartium</taxon>
    </lineage>
</organism>
<dbReference type="Gene3D" id="3.90.70.10">
    <property type="entry name" value="Cysteine proteinases"/>
    <property type="match status" value="1"/>
</dbReference>
<dbReference type="EMBL" id="MU167262">
    <property type="protein sequence ID" value="KAG0146372.1"/>
    <property type="molecule type" value="Genomic_DNA"/>
</dbReference>
<dbReference type="PANTHER" id="PTHR21646">
    <property type="entry name" value="UBIQUITIN CARBOXYL-TERMINAL HYDROLASE"/>
    <property type="match status" value="1"/>
</dbReference>
<dbReference type="PROSITE" id="PS50235">
    <property type="entry name" value="USP_3"/>
    <property type="match status" value="1"/>
</dbReference>
<dbReference type="SUPFAM" id="SSF54001">
    <property type="entry name" value="Cysteine proteinases"/>
    <property type="match status" value="1"/>
</dbReference>
<dbReference type="GO" id="GO:0004843">
    <property type="term" value="F:cysteine-type deubiquitinase activity"/>
    <property type="evidence" value="ECO:0007669"/>
    <property type="project" value="InterPro"/>
</dbReference>
<gene>
    <name evidence="2" type="ORF">CROQUDRAFT_525725</name>
</gene>
<reference evidence="2" key="1">
    <citation type="submission" date="2013-11" db="EMBL/GenBank/DDBJ databases">
        <title>Genome sequence of the fusiform rust pathogen reveals effectors for host alternation and coevolution with pine.</title>
        <authorList>
            <consortium name="DOE Joint Genome Institute"/>
            <person name="Smith K."/>
            <person name="Pendleton A."/>
            <person name="Kubisiak T."/>
            <person name="Anderson C."/>
            <person name="Salamov A."/>
            <person name="Aerts A."/>
            <person name="Riley R."/>
            <person name="Clum A."/>
            <person name="Lindquist E."/>
            <person name="Ence D."/>
            <person name="Campbell M."/>
            <person name="Kronenberg Z."/>
            <person name="Feau N."/>
            <person name="Dhillon B."/>
            <person name="Hamelin R."/>
            <person name="Burleigh J."/>
            <person name="Smith J."/>
            <person name="Yandell M."/>
            <person name="Nelson C."/>
            <person name="Grigoriev I."/>
            <person name="Davis J."/>
        </authorList>
    </citation>
    <scope>NUCLEOTIDE SEQUENCE</scope>
    <source>
        <strain evidence="2">G11</strain>
    </source>
</reference>
<dbReference type="InterPro" id="IPR050185">
    <property type="entry name" value="Ub_carboxyl-term_hydrolase"/>
</dbReference>